<accession>A0A916W6A1</accession>
<reference evidence="3" key="1">
    <citation type="journal article" date="2014" name="Int. J. Syst. Evol. Microbiol.">
        <title>Complete genome sequence of Corynebacterium casei LMG S-19264T (=DSM 44701T), isolated from a smear-ripened cheese.</title>
        <authorList>
            <consortium name="US DOE Joint Genome Institute (JGI-PGF)"/>
            <person name="Walter F."/>
            <person name="Albersmeier A."/>
            <person name="Kalinowski J."/>
            <person name="Ruckert C."/>
        </authorList>
    </citation>
    <scope>NUCLEOTIDE SEQUENCE</scope>
    <source>
        <strain evidence="3">CGMCC 1.15447</strain>
    </source>
</reference>
<dbReference type="CDD" id="cd00371">
    <property type="entry name" value="HMA"/>
    <property type="match status" value="1"/>
</dbReference>
<protein>
    <recommendedName>
        <fullName evidence="2">HMA domain-containing protein</fullName>
    </recommendedName>
</protein>
<feature type="chain" id="PRO_5037576045" description="HMA domain-containing protein" evidence="1">
    <location>
        <begin position="19"/>
        <end position="165"/>
    </location>
</feature>
<dbReference type="GO" id="GO:0046872">
    <property type="term" value="F:metal ion binding"/>
    <property type="evidence" value="ECO:0007669"/>
    <property type="project" value="InterPro"/>
</dbReference>
<keyword evidence="4" id="KW-1185">Reference proteome</keyword>
<dbReference type="EMBL" id="BMJB01000001">
    <property type="protein sequence ID" value="GGA71567.1"/>
    <property type="molecule type" value="Genomic_DNA"/>
</dbReference>
<feature type="domain" description="HMA" evidence="2">
    <location>
        <begin position="24"/>
        <end position="91"/>
    </location>
</feature>
<dbReference type="InterPro" id="IPR006121">
    <property type="entry name" value="HMA_dom"/>
</dbReference>
<sequence length="165" mass="17157">MKAIKMIAVLLFAVSAAAGRAEYRQVNMTVFGMDCAPCAHAIHVSMMGIQGVTAVTVDLNTGLVDITLAPGNGADMRQFNKAVEENGFTHRDAKVVVRGTISGTAAAPYLEISGTKDRYALSPLGASADISGLLGKTVTVEGTVPQSGRGKVSGTLRYTAIKEAQ</sequence>
<evidence type="ECO:0000313" key="4">
    <source>
        <dbReference type="Proteomes" id="UP000648801"/>
    </source>
</evidence>
<dbReference type="Proteomes" id="UP000648801">
    <property type="component" value="Unassembled WGS sequence"/>
</dbReference>
<name>A0A916W6A1_9BACT</name>
<dbReference type="PROSITE" id="PS50846">
    <property type="entry name" value="HMA_2"/>
    <property type="match status" value="1"/>
</dbReference>
<dbReference type="Gene3D" id="3.30.70.100">
    <property type="match status" value="1"/>
</dbReference>
<evidence type="ECO:0000313" key="3">
    <source>
        <dbReference type="EMBL" id="GGA71567.1"/>
    </source>
</evidence>
<reference evidence="3" key="2">
    <citation type="submission" date="2020-09" db="EMBL/GenBank/DDBJ databases">
        <authorList>
            <person name="Sun Q."/>
            <person name="Zhou Y."/>
        </authorList>
    </citation>
    <scope>NUCLEOTIDE SEQUENCE</scope>
    <source>
        <strain evidence="3">CGMCC 1.15447</strain>
    </source>
</reference>
<keyword evidence="1" id="KW-0732">Signal</keyword>
<dbReference type="SUPFAM" id="SSF55008">
    <property type="entry name" value="HMA, heavy metal-associated domain"/>
    <property type="match status" value="1"/>
</dbReference>
<proteinExistence type="predicted"/>
<feature type="signal peptide" evidence="1">
    <location>
        <begin position="1"/>
        <end position="18"/>
    </location>
</feature>
<evidence type="ECO:0000256" key="1">
    <source>
        <dbReference type="SAM" id="SignalP"/>
    </source>
</evidence>
<evidence type="ECO:0000259" key="2">
    <source>
        <dbReference type="PROSITE" id="PS50846"/>
    </source>
</evidence>
<organism evidence="3 4">
    <name type="scientific">Edaphobacter acidisoli</name>
    <dbReference type="NCBI Taxonomy" id="2040573"/>
    <lineage>
        <taxon>Bacteria</taxon>
        <taxon>Pseudomonadati</taxon>
        <taxon>Acidobacteriota</taxon>
        <taxon>Terriglobia</taxon>
        <taxon>Terriglobales</taxon>
        <taxon>Acidobacteriaceae</taxon>
        <taxon>Edaphobacter</taxon>
    </lineage>
</organism>
<dbReference type="RefSeq" id="WP_188759480.1">
    <property type="nucleotide sequence ID" value="NZ_BMJB01000001.1"/>
</dbReference>
<dbReference type="AlphaFoldDB" id="A0A916W6A1"/>
<comment type="caution">
    <text evidence="3">The sequence shown here is derived from an EMBL/GenBank/DDBJ whole genome shotgun (WGS) entry which is preliminary data.</text>
</comment>
<dbReference type="Pfam" id="PF00403">
    <property type="entry name" value="HMA"/>
    <property type="match status" value="1"/>
</dbReference>
<gene>
    <name evidence="3" type="ORF">GCM10011507_23990</name>
</gene>
<dbReference type="InterPro" id="IPR036163">
    <property type="entry name" value="HMA_dom_sf"/>
</dbReference>